<sequence length="277" mass="29830">MTDISSSPQAERLPRRVRHDLRFRRLTVIRSVRRTPSLIQVTVGGPDLAGFASPGFDDHVKLFFPDEQTGQLSLPTLDAEGRIAWSDGPRPVARDYTPLAYDAAAQTLDIAFALHEAGPATRWAQNARPGDVLGVGGPRGSFILPTNFDGYVLIGDDTALPAIERRLAELPAGAPVRVLVEVDDAASQLDWVDRPGTTVQWVHRQGDGRLPSQGLGQAAAQLAWPVGGVHVWIAAESGVAKALRAQVIAERGQNPKWIKAAGYWRAGAAGAHDEHND</sequence>
<dbReference type="Proteomes" id="UP000461670">
    <property type="component" value="Unassembled WGS sequence"/>
</dbReference>
<dbReference type="CDD" id="cd06193">
    <property type="entry name" value="siderophore_interacting"/>
    <property type="match status" value="1"/>
</dbReference>
<protein>
    <submittedName>
        <fullName evidence="3">NADPH-dependent ferric-chelate reductase</fullName>
    </submittedName>
</protein>
<gene>
    <name evidence="3" type="primary">yqjH</name>
    <name evidence="3" type="ORF">GAK30_00557</name>
</gene>
<organism evidence="3 4">
    <name type="scientific">Paracidovorax wautersii</name>
    <dbReference type="NCBI Taxonomy" id="1177982"/>
    <lineage>
        <taxon>Bacteria</taxon>
        <taxon>Pseudomonadati</taxon>
        <taxon>Pseudomonadota</taxon>
        <taxon>Betaproteobacteria</taxon>
        <taxon>Burkholderiales</taxon>
        <taxon>Comamonadaceae</taxon>
        <taxon>Paracidovorax</taxon>
    </lineage>
</organism>
<accession>A0A7V8JRI9</accession>
<dbReference type="Pfam" id="PF04954">
    <property type="entry name" value="SIP"/>
    <property type="match status" value="1"/>
</dbReference>
<comment type="similarity">
    <text evidence="1">Belongs to the SIP oxidoreductase family.</text>
</comment>
<dbReference type="PANTHER" id="PTHR30157">
    <property type="entry name" value="FERRIC REDUCTASE, NADPH-DEPENDENT"/>
    <property type="match status" value="1"/>
</dbReference>
<reference evidence="4" key="1">
    <citation type="journal article" date="2020" name="MBio">
        <title>Horizontal gene transfer to a defensive symbiont with a reduced genome amongst a multipartite beetle microbiome.</title>
        <authorList>
            <person name="Waterworth S.C."/>
            <person name="Florez L.V."/>
            <person name="Rees E.R."/>
            <person name="Hertweck C."/>
            <person name="Kaltenpoth M."/>
            <person name="Kwan J.C."/>
        </authorList>
    </citation>
    <scope>NUCLEOTIDE SEQUENCE [LARGE SCALE GENOMIC DNA]</scope>
</reference>
<name>A0A7V8JRI9_9BURK</name>
<dbReference type="InterPro" id="IPR039374">
    <property type="entry name" value="SIP_fam"/>
</dbReference>
<evidence type="ECO:0000313" key="3">
    <source>
        <dbReference type="EMBL" id="KAF1023354.1"/>
    </source>
</evidence>
<dbReference type="InterPro" id="IPR007037">
    <property type="entry name" value="SIP_rossman_dom"/>
</dbReference>
<dbReference type="Gene3D" id="3.40.50.80">
    <property type="entry name" value="Nucleotide-binding domain of ferredoxin-NADP reductase (FNR) module"/>
    <property type="match status" value="1"/>
</dbReference>
<dbReference type="InterPro" id="IPR039261">
    <property type="entry name" value="FNR_nucleotide-bd"/>
</dbReference>
<dbReference type="PANTHER" id="PTHR30157:SF0">
    <property type="entry name" value="NADPH-DEPENDENT FERRIC-CHELATE REDUCTASE"/>
    <property type="match status" value="1"/>
</dbReference>
<dbReference type="Pfam" id="PF08021">
    <property type="entry name" value="FAD_binding_9"/>
    <property type="match status" value="1"/>
</dbReference>
<dbReference type="FunFam" id="2.40.30.10:FF:000055">
    <property type="entry name" value="Siderophore-interacting family protein"/>
    <property type="match status" value="1"/>
</dbReference>
<feature type="domain" description="FAD-binding FR-type" evidence="2">
    <location>
        <begin position="21"/>
        <end position="145"/>
    </location>
</feature>
<dbReference type="InterPro" id="IPR013113">
    <property type="entry name" value="SIP_FAD-bd"/>
</dbReference>
<dbReference type="PROSITE" id="PS51384">
    <property type="entry name" value="FAD_FR"/>
    <property type="match status" value="1"/>
</dbReference>
<dbReference type="GO" id="GO:0016491">
    <property type="term" value="F:oxidoreductase activity"/>
    <property type="evidence" value="ECO:0007669"/>
    <property type="project" value="InterPro"/>
</dbReference>
<dbReference type="EMBL" id="WNDQ01000005">
    <property type="protein sequence ID" value="KAF1023354.1"/>
    <property type="molecule type" value="Genomic_DNA"/>
</dbReference>
<comment type="caution">
    <text evidence="3">The sequence shown here is derived from an EMBL/GenBank/DDBJ whole genome shotgun (WGS) entry which is preliminary data.</text>
</comment>
<dbReference type="InterPro" id="IPR017938">
    <property type="entry name" value="Riboflavin_synthase-like_b-brl"/>
</dbReference>
<dbReference type="SUPFAM" id="SSF63380">
    <property type="entry name" value="Riboflavin synthase domain-like"/>
    <property type="match status" value="1"/>
</dbReference>
<evidence type="ECO:0000313" key="4">
    <source>
        <dbReference type="Proteomes" id="UP000461670"/>
    </source>
</evidence>
<evidence type="ECO:0000259" key="2">
    <source>
        <dbReference type="PROSITE" id="PS51384"/>
    </source>
</evidence>
<dbReference type="InterPro" id="IPR017927">
    <property type="entry name" value="FAD-bd_FR_type"/>
</dbReference>
<dbReference type="Gene3D" id="2.40.30.10">
    <property type="entry name" value="Translation factors"/>
    <property type="match status" value="1"/>
</dbReference>
<dbReference type="AlphaFoldDB" id="A0A7V8JRI9"/>
<evidence type="ECO:0000256" key="1">
    <source>
        <dbReference type="ARBA" id="ARBA00035644"/>
    </source>
</evidence>
<proteinExistence type="inferred from homology"/>